<sequence>MLDPSFNMYLEGIFYSVRSSPEREDGHKEMRPRDREVDNERFYKEVYASAWQIGVADGGFVAVGRAGCGQSSGHTQGGPKRWTRVEVEQRVDVRVGMRVEYTVDQRRADIMCERVDERMEESVVHNQAGAMLEERMDKGGRDR</sequence>
<dbReference type="AlphaFoldDB" id="A0A388LPP3"/>
<gene>
    <name evidence="1" type="ORF">CBR_g38200</name>
</gene>
<dbReference type="EMBL" id="BFEA01000468">
    <property type="protein sequence ID" value="GBG84229.1"/>
    <property type="molecule type" value="Genomic_DNA"/>
</dbReference>
<reference evidence="1 2" key="1">
    <citation type="journal article" date="2018" name="Cell">
        <title>The Chara Genome: Secondary Complexity and Implications for Plant Terrestrialization.</title>
        <authorList>
            <person name="Nishiyama T."/>
            <person name="Sakayama H."/>
            <person name="Vries J.D."/>
            <person name="Buschmann H."/>
            <person name="Saint-Marcoux D."/>
            <person name="Ullrich K.K."/>
            <person name="Haas F.B."/>
            <person name="Vanderstraeten L."/>
            <person name="Becker D."/>
            <person name="Lang D."/>
            <person name="Vosolsobe S."/>
            <person name="Rombauts S."/>
            <person name="Wilhelmsson P.K.I."/>
            <person name="Janitza P."/>
            <person name="Kern R."/>
            <person name="Heyl A."/>
            <person name="Rumpler F."/>
            <person name="Villalobos L.I.A.C."/>
            <person name="Clay J.M."/>
            <person name="Skokan R."/>
            <person name="Toyoda A."/>
            <person name="Suzuki Y."/>
            <person name="Kagoshima H."/>
            <person name="Schijlen E."/>
            <person name="Tajeshwar N."/>
            <person name="Catarino B."/>
            <person name="Hetherington A.J."/>
            <person name="Saltykova A."/>
            <person name="Bonnot C."/>
            <person name="Breuninger H."/>
            <person name="Symeonidi A."/>
            <person name="Radhakrishnan G.V."/>
            <person name="Van Nieuwerburgh F."/>
            <person name="Deforce D."/>
            <person name="Chang C."/>
            <person name="Karol K.G."/>
            <person name="Hedrich R."/>
            <person name="Ulvskov P."/>
            <person name="Glockner G."/>
            <person name="Delwiche C.F."/>
            <person name="Petrasek J."/>
            <person name="Van de Peer Y."/>
            <person name="Friml J."/>
            <person name="Beilby M."/>
            <person name="Dolan L."/>
            <person name="Kohara Y."/>
            <person name="Sugano S."/>
            <person name="Fujiyama A."/>
            <person name="Delaux P.-M."/>
            <person name="Quint M."/>
            <person name="TheiBen G."/>
            <person name="Hagemann M."/>
            <person name="Harholt J."/>
            <person name="Dunand C."/>
            <person name="Zachgo S."/>
            <person name="Langdale J."/>
            <person name="Maumus F."/>
            <person name="Straeten D.V.D."/>
            <person name="Gould S.B."/>
            <person name="Rensing S.A."/>
        </authorList>
    </citation>
    <scope>NUCLEOTIDE SEQUENCE [LARGE SCALE GENOMIC DNA]</scope>
    <source>
        <strain evidence="1 2">S276</strain>
    </source>
</reference>
<proteinExistence type="predicted"/>
<evidence type="ECO:0000313" key="1">
    <source>
        <dbReference type="EMBL" id="GBG84229.1"/>
    </source>
</evidence>
<keyword evidence="2" id="KW-1185">Reference proteome</keyword>
<protein>
    <submittedName>
        <fullName evidence="1">Uncharacterized protein</fullName>
    </submittedName>
</protein>
<comment type="caution">
    <text evidence="1">The sequence shown here is derived from an EMBL/GenBank/DDBJ whole genome shotgun (WGS) entry which is preliminary data.</text>
</comment>
<dbReference type="Gramene" id="GBG84229">
    <property type="protein sequence ID" value="GBG84229"/>
    <property type="gene ID" value="CBR_g38200"/>
</dbReference>
<accession>A0A388LPP3</accession>
<dbReference type="Proteomes" id="UP000265515">
    <property type="component" value="Unassembled WGS sequence"/>
</dbReference>
<name>A0A388LPP3_CHABU</name>
<evidence type="ECO:0000313" key="2">
    <source>
        <dbReference type="Proteomes" id="UP000265515"/>
    </source>
</evidence>
<organism evidence="1 2">
    <name type="scientific">Chara braunii</name>
    <name type="common">Braun's stonewort</name>
    <dbReference type="NCBI Taxonomy" id="69332"/>
    <lineage>
        <taxon>Eukaryota</taxon>
        <taxon>Viridiplantae</taxon>
        <taxon>Streptophyta</taxon>
        <taxon>Charophyceae</taxon>
        <taxon>Charales</taxon>
        <taxon>Characeae</taxon>
        <taxon>Chara</taxon>
    </lineage>
</organism>